<evidence type="ECO:0000256" key="2">
    <source>
        <dbReference type="SAM" id="SignalP"/>
    </source>
</evidence>
<feature type="signal peptide" evidence="2">
    <location>
        <begin position="1"/>
        <end position="23"/>
    </location>
</feature>
<dbReference type="EMBL" id="BAAALD010000025">
    <property type="protein sequence ID" value="GAA1084496.1"/>
    <property type="molecule type" value="Genomic_DNA"/>
</dbReference>
<organism evidence="3 4">
    <name type="scientific">Kitasatospora arboriphila</name>
    <dbReference type="NCBI Taxonomy" id="258052"/>
    <lineage>
        <taxon>Bacteria</taxon>
        <taxon>Bacillati</taxon>
        <taxon>Actinomycetota</taxon>
        <taxon>Actinomycetes</taxon>
        <taxon>Kitasatosporales</taxon>
        <taxon>Streptomycetaceae</taxon>
        <taxon>Kitasatospora</taxon>
    </lineage>
</organism>
<sequence>MQPRTRAVPARLAAALAAALLLAGCTPGARHTAAPAPSDGGPTHGNRIHTGSEASPSYWVRSPTDRFALLVEETGSRSDPGGTRRRAVISSYTPSPSSTGEGTLGAVVWRDTAEYGTFADSPSFRWEEARDRVWIVLTPGGVPHPSVAFHVVTEGPDGAWSPRTVDRSEYRDVPVSVLRSVPQPVRGELGLP</sequence>
<name>A0ABN1TH12_9ACTN</name>
<keyword evidence="2" id="KW-0732">Signal</keyword>
<evidence type="ECO:0000313" key="3">
    <source>
        <dbReference type="EMBL" id="GAA1084496.1"/>
    </source>
</evidence>
<feature type="region of interest" description="Disordered" evidence="1">
    <location>
        <begin position="74"/>
        <end position="101"/>
    </location>
</feature>
<gene>
    <name evidence="3" type="ORF">GCM10009663_30150</name>
</gene>
<evidence type="ECO:0000313" key="4">
    <source>
        <dbReference type="Proteomes" id="UP001499987"/>
    </source>
</evidence>
<comment type="caution">
    <text evidence="3">The sequence shown here is derived from an EMBL/GenBank/DDBJ whole genome shotgun (WGS) entry which is preliminary data.</text>
</comment>
<reference evidence="3 4" key="1">
    <citation type="journal article" date="2019" name="Int. J. Syst. Evol. Microbiol.">
        <title>The Global Catalogue of Microorganisms (GCM) 10K type strain sequencing project: providing services to taxonomists for standard genome sequencing and annotation.</title>
        <authorList>
            <consortium name="The Broad Institute Genomics Platform"/>
            <consortium name="The Broad Institute Genome Sequencing Center for Infectious Disease"/>
            <person name="Wu L."/>
            <person name="Ma J."/>
        </authorList>
    </citation>
    <scope>NUCLEOTIDE SEQUENCE [LARGE SCALE GENOMIC DNA]</scope>
    <source>
        <strain evidence="3 4">JCM 13002</strain>
    </source>
</reference>
<accession>A0ABN1TH12</accession>
<proteinExistence type="predicted"/>
<evidence type="ECO:0000256" key="1">
    <source>
        <dbReference type="SAM" id="MobiDB-lite"/>
    </source>
</evidence>
<dbReference type="Proteomes" id="UP001499987">
    <property type="component" value="Unassembled WGS sequence"/>
</dbReference>
<protein>
    <recommendedName>
        <fullName evidence="5">Lipoprotein</fullName>
    </recommendedName>
</protein>
<feature type="compositionally biased region" description="Polar residues" evidence="1">
    <location>
        <begin position="90"/>
        <end position="101"/>
    </location>
</feature>
<dbReference type="PROSITE" id="PS51257">
    <property type="entry name" value="PROKAR_LIPOPROTEIN"/>
    <property type="match status" value="1"/>
</dbReference>
<evidence type="ECO:0008006" key="5">
    <source>
        <dbReference type="Google" id="ProtNLM"/>
    </source>
</evidence>
<feature type="region of interest" description="Disordered" evidence="1">
    <location>
        <begin position="30"/>
        <end position="56"/>
    </location>
</feature>
<keyword evidence="4" id="KW-1185">Reference proteome</keyword>
<dbReference type="RefSeq" id="WP_344624110.1">
    <property type="nucleotide sequence ID" value="NZ_BAAALD010000025.1"/>
</dbReference>
<feature type="chain" id="PRO_5046929901" description="Lipoprotein" evidence="2">
    <location>
        <begin position="24"/>
        <end position="192"/>
    </location>
</feature>